<evidence type="ECO:0008006" key="14">
    <source>
        <dbReference type="Google" id="ProtNLM"/>
    </source>
</evidence>
<keyword evidence="5" id="KW-0677">Repeat</keyword>
<keyword evidence="7" id="KW-1133">Transmembrane helix</keyword>
<dbReference type="PANTHER" id="PTHR46131:SF1">
    <property type="entry name" value="SD08549P"/>
    <property type="match status" value="1"/>
</dbReference>
<keyword evidence="13" id="KW-1185">Reference proteome</keyword>
<comment type="subcellular location">
    <subcellularLocation>
        <location evidence="1">Mitochondrion inner membrane</location>
        <topology evidence="1">Multi-pass membrane protein</topology>
    </subcellularLocation>
</comment>
<dbReference type="GeneID" id="136806565"/>
<evidence type="ECO:0000256" key="1">
    <source>
        <dbReference type="ARBA" id="ARBA00004448"/>
    </source>
</evidence>
<dbReference type="InterPro" id="IPR023395">
    <property type="entry name" value="MCP_dom_sf"/>
</dbReference>
<evidence type="ECO:0000313" key="12">
    <source>
        <dbReference type="EnsemblMetazoa" id="CLYHEMP017654.1"/>
    </source>
</evidence>
<dbReference type="AlphaFoldDB" id="A0A7M5X5A1"/>
<keyword evidence="3 11" id="KW-0813">Transport</keyword>
<dbReference type="Gene3D" id="1.50.40.10">
    <property type="entry name" value="Mitochondrial carrier domain"/>
    <property type="match status" value="1"/>
</dbReference>
<feature type="repeat" description="Solcar" evidence="10">
    <location>
        <begin position="24"/>
        <end position="104"/>
    </location>
</feature>
<dbReference type="SUPFAM" id="SSF103506">
    <property type="entry name" value="Mitochondrial carrier"/>
    <property type="match status" value="1"/>
</dbReference>
<dbReference type="InterPro" id="IPR018108">
    <property type="entry name" value="MCP_transmembrane"/>
</dbReference>
<dbReference type="EnsemblMetazoa" id="CLYHEMT017654.1">
    <property type="protein sequence ID" value="CLYHEMP017654.1"/>
    <property type="gene ID" value="CLYHEMG017654"/>
</dbReference>
<proteinExistence type="inferred from homology"/>
<dbReference type="Pfam" id="PF00153">
    <property type="entry name" value="Mito_carr"/>
    <property type="match status" value="3"/>
</dbReference>
<accession>A0A7M5X5A1</accession>
<evidence type="ECO:0000256" key="5">
    <source>
        <dbReference type="ARBA" id="ARBA00022737"/>
    </source>
</evidence>
<organism evidence="12 13">
    <name type="scientific">Clytia hemisphaerica</name>
    <dbReference type="NCBI Taxonomy" id="252671"/>
    <lineage>
        <taxon>Eukaryota</taxon>
        <taxon>Metazoa</taxon>
        <taxon>Cnidaria</taxon>
        <taxon>Hydrozoa</taxon>
        <taxon>Hydroidolina</taxon>
        <taxon>Leptothecata</taxon>
        <taxon>Obeliida</taxon>
        <taxon>Clytiidae</taxon>
        <taxon>Clytia</taxon>
    </lineage>
</organism>
<evidence type="ECO:0000256" key="3">
    <source>
        <dbReference type="ARBA" id="ARBA00022448"/>
    </source>
</evidence>
<dbReference type="GO" id="GO:0005743">
    <property type="term" value="C:mitochondrial inner membrane"/>
    <property type="evidence" value="ECO:0007669"/>
    <property type="project" value="UniProtKB-SubCell"/>
</dbReference>
<keyword evidence="6" id="KW-0999">Mitochondrion inner membrane</keyword>
<feature type="repeat" description="Solcar" evidence="10">
    <location>
        <begin position="209"/>
        <end position="296"/>
    </location>
</feature>
<dbReference type="OrthoDB" id="2139348at2759"/>
<dbReference type="RefSeq" id="XP_066919254.1">
    <property type="nucleotide sequence ID" value="XM_067063153.1"/>
</dbReference>
<evidence type="ECO:0000256" key="4">
    <source>
        <dbReference type="ARBA" id="ARBA00022692"/>
    </source>
</evidence>
<evidence type="ECO:0000256" key="2">
    <source>
        <dbReference type="ARBA" id="ARBA00006375"/>
    </source>
</evidence>
<reference evidence="12" key="1">
    <citation type="submission" date="2021-01" db="UniProtKB">
        <authorList>
            <consortium name="EnsemblMetazoa"/>
        </authorList>
    </citation>
    <scope>IDENTIFICATION</scope>
</reference>
<evidence type="ECO:0000256" key="8">
    <source>
        <dbReference type="ARBA" id="ARBA00023128"/>
    </source>
</evidence>
<evidence type="ECO:0000256" key="6">
    <source>
        <dbReference type="ARBA" id="ARBA00022792"/>
    </source>
</evidence>
<dbReference type="GO" id="GO:0051724">
    <property type="term" value="F:NAD transmembrane transporter activity"/>
    <property type="evidence" value="ECO:0007669"/>
    <property type="project" value="TreeGrafter"/>
</dbReference>
<evidence type="ECO:0000256" key="7">
    <source>
        <dbReference type="ARBA" id="ARBA00022989"/>
    </source>
</evidence>
<keyword evidence="4 10" id="KW-0812">Transmembrane</keyword>
<dbReference type="InterPro" id="IPR052465">
    <property type="entry name" value="Mito_NAD+_Carrier"/>
</dbReference>
<evidence type="ECO:0000313" key="13">
    <source>
        <dbReference type="Proteomes" id="UP000594262"/>
    </source>
</evidence>
<sequence length="302" mass="34338">MLENKEKGESKNTLQTNTTIKHDTKGWHEFAAGGCAAVVNIMVTFPVYKTMLRQQIDGITMLKAVTQIKHEGLFKLYRGVGPPLMQKGISCSIMFGSYHSIQKKLVETYPRTNETFLKIVAAMTAGSFESLMTPFERVQTLLAISEHKDYVKVHNTVHAFLKIKKHHNFKEYYRGFTAILLRNGPSTALFFLLREPIKDLLPTAESGLTNVAEDFVSGAVLGASISTLAYPLNVVKSNMQKRLGEEYRGIMYTFREVYNQRERSIRRIYFGVSLNFSRALISWGIINATYEIFIKFLNEVDP</sequence>
<evidence type="ECO:0000256" key="9">
    <source>
        <dbReference type="ARBA" id="ARBA00023136"/>
    </source>
</evidence>
<keyword evidence="9 10" id="KW-0472">Membrane</keyword>
<evidence type="ECO:0000256" key="11">
    <source>
        <dbReference type="RuleBase" id="RU000488"/>
    </source>
</evidence>
<feature type="repeat" description="Solcar" evidence="10">
    <location>
        <begin position="113"/>
        <end position="200"/>
    </location>
</feature>
<name>A0A7M5X5A1_9CNID</name>
<comment type="similarity">
    <text evidence="2 11">Belongs to the mitochondrial carrier (TC 2.A.29) family.</text>
</comment>
<dbReference type="PANTHER" id="PTHR46131">
    <property type="entry name" value="SD08549P"/>
    <property type="match status" value="1"/>
</dbReference>
<dbReference type="PROSITE" id="PS50920">
    <property type="entry name" value="SOLCAR"/>
    <property type="match status" value="3"/>
</dbReference>
<keyword evidence="8" id="KW-0496">Mitochondrion</keyword>
<protein>
    <recommendedName>
        <fullName evidence="14">Solute carrier family 25 member 51</fullName>
    </recommendedName>
</protein>
<dbReference type="Proteomes" id="UP000594262">
    <property type="component" value="Unplaced"/>
</dbReference>
<evidence type="ECO:0000256" key="10">
    <source>
        <dbReference type="PROSITE-ProRule" id="PRU00282"/>
    </source>
</evidence>